<dbReference type="PANTHER" id="PTHR35849">
    <property type="entry name" value="BLR2341 PROTEIN"/>
    <property type="match status" value="1"/>
</dbReference>
<accession>B8GMK1</accession>
<dbReference type="Gene3D" id="3.30.750.24">
    <property type="entry name" value="STAS domain"/>
    <property type="match status" value="1"/>
</dbReference>
<name>B8GMK1_THISH</name>
<dbReference type="KEGG" id="tgr:Tgr7_0741"/>
<gene>
    <name evidence="2" type="ordered locus">Tgr7_0741</name>
</gene>
<evidence type="ECO:0000313" key="3">
    <source>
        <dbReference type="Proteomes" id="UP000002383"/>
    </source>
</evidence>
<dbReference type="SUPFAM" id="SSF52091">
    <property type="entry name" value="SpoIIaa-like"/>
    <property type="match status" value="1"/>
</dbReference>
<dbReference type="PROSITE" id="PS50801">
    <property type="entry name" value="STAS"/>
    <property type="match status" value="1"/>
</dbReference>
<proteinExistence type="predicted"/>
<dbReference type="InterPro" id="IPR052746">
    <property type="entry name" value="MlaB_ABC_Transporter"/>
</dbReference>
<dbReference type="InterPro" id="IPR058548">
    <property type="entry name" value="MlaB-like_STAS"/>
</dbReference>
<dbReference type="Proteomes" id="UP000002383">
    <property type="component" value="Chromosome"/>
</dbReference>
<dbReference type="AlphaFoldDB" id="B8GMK1"/>
<dbReference type="InterPro" id="IPR002645">
    <property type="entry name" value="STAS_dom"/>
</dbReference>
<dbReference type="STRING" id="396588.Tgr7_0741"/>
<dbReference type="EMBL" id="CP001339">
    <property type="protein sequence ID" value="ACL71833.1"/>
    <property type="molecule type" value="Genomic_DNA"/>
</dbReference>
<sequence>MSQDAGFESEGDTLRLHGGLDLATVAGLWSSSQRLFESTQPPARVDVSAVDRVDSAGVALLVQWVGMARARGVALRVEGMSPAMGDLIALADLEPLLPVVDDQTARQRENP</sequence>
<protein>
    <submittedName>
        <fullName evidence="2">Anti-sigma-factor antagonist</fullName>
    </submittedName>
</protein>
<organism evidence="2 3">
    <name type="scientific">Thioalkalivibrio sulfidiphilus (strain HL-EbGR7)</name>
    <dbReference type="NCBI Taxonomy" id="396588"/>
    <lineage>
        <taxon>Bacteria</taxon>
        <taxon>Pseudomonadati</taxon>
        <taxon>Pseudomonadota</taxon>
        <taxon>Gammaproteobacteria</taxon>
        <taxon>Chromatiales</taxon>
        <taxon>Ectothiorhodospiraceae</taxon>
        <taxon>Thioalkalivibrio</taxon>
    </lineage>
</organism>
<dbReference type="CDD" id="cd07043">
    <property type="entry name" value="STAS_anti-anti-sigma_factors"/>
    <property type="match status" value="1"/>
</dbReference>
<dbReference type="RefSeq" id="WP_012637321.1">
    <property type="nucleotide sequence ID" value="NC_011901.1"/>
</dbReference>
<evidence type="ECO:0000313" key="2">
    <source>
        <dbReference type="EMBL" id="ACL71833.1"/>
    </source>
</evidence>
<dbReference type="HOGENOM" id="CLU_115403_13_2_6"/>
<dbReference type="PANTHER" id="PTHR35849:SF1">
    <property type="entry name" value="INTERMEMBRANE PHOSPHOLIPID TRANSPORT SYSTEM BINDING PROTEIN MLAB"/>
    <property type="match status" value="1"/>
</dbReference>
<dbReference type="OrthoDB" id="5297990at2"/>
<dbReference type="eggNOG" id="COG3113">
    <property type="taxonomic scope" value="Bacteria"/>
</dbReference>
<keyword evidence="3" id="KW-1185">Reference proteome</keyword>
<reference evidence="2 3" key="1">
    <citation type="journal article" date="2011" name="Stand. Genomic Sci.">
        <title>Complete genome sequence of 'Thioalkalivibrio sulfidophilus' HL-EbGr7.</title>
        <authorList>
            <person name="Muyzer G."/>
            <person name="Sorokin D.Y."/>
            <person name="Mavromatis K."/>
            <person name="Lapidus A."/>
            <person name="Clum A."/>
            <person name="Ivanova N."/>
            <person name="Pati A."/>
            <person name="d'Haeseleer P."/>
            <person name="Woyke T."/>
            <person name="Kyrpides N.C."/>
        </authorList>
    </citation>
    <scope>NUCLEOTIDE SEQUENCE [LARGE SCALE GENOMIC DNA]</scope>
    <source>
        <strain evidence="2 3">HL-EbGR7</strain>
    </source>
</reference>
<dbReference type="InterPro" id="IPR036513">
    <property type="entry name" value="STAS_dom_sf"/>
</dbReference>
<dbReference type="Pfam" id="PF13466">
    <property type="entry name" value="STAS_2"/>
    <property type="match status" value="1"/>
</dbReference>
<evidence type="ECO:0000259" key="1">
    <source>
        <dbReference type="PROSITE" id="PS50801"/>
    </source>
</evidence>
<feature type="domain" description="STAS" evidence="1">
    <location>
        <begin position="14"/>
        <end position="93"/>
    </location>
</feature>